<dbReference type="EMBL" id="PEZP01000021">
    <property type="protein sequence ID" value="PIT98246.1"/>
    <property type="molecule type" value="Genomic_DNA"/>
</dbReference>
<dbReference type="InterPro" id="IPR001173">
    <property type="entry name" value="Glyco_trans_2-like"/>
</dbReference>
<accession>A0A2M6WZN4</accession>
<dbReference type="Pfam" id="PF00535">
    <property type="entry name" value="Glycos_transf_2"/>
    <property type="match status" value="1"/>
</dbReference>
<comment type="caution">
    <text evidence="7">The sequence shown here is derived from an EMBL/GenBank/DDBJ whole genome shotgun (WGS) entry which is preliminary data.</text>
</comment>
<reference evidence="8" key="1">
    <citation type="submission" date="2017-09" db="EMBL/GenBank/DDBJ databases">
        <title>Depth-based differentiation of microbial function through sediment-hosted aquifers and enrichment of novel symbionts in the deep terrestrial subsurface.</title>
        <authorList>
            <person name="Probst A.J."/>
            <person name="Ladd B."/>
            <person name="Jarett J.K."/>
            <person name="Geller-Mcgrath D.E."/>
            <person name="Sieber C.M.K."/>
            <person name="Emerson J.B."/>
            <person name="Anantharaman K."/>
            <person name="Thomas B.C."/>
            <person name="Malmstrom R."/>
            <person name="Stieglmeier M."/>
            <person name="Klingl A."/>
            <person name="Woyke T."/>
            <person name="Ryan C.M."/>
            <person name="Banfield J.F."/>
        </authorList>
    </citation>
    <scope>NUCLEOTIDE SEQUENCE [LARGE SCALE GENOMIC DNA]</scope>
</reference>
<feature type="domain" description="Glycosyltransferase subfamily 4-like N-terminal" evidence="6">
    <location>
        <begin position="316"/>
        <end position="469"/>
    </location>
</feature>
<dbReference type="Proteomes" id="UP000230731">
    <property type="component" value="Unassembled WGS sequence"/>
</dbReference>
<evidence type="ECO:0008006" key="9">
    <source>
        <dbReference type="Google" id="ProtNLM"/>
    </source>
</evidence>
<dbReference type="Pfam" id="PF00534">
    <property type="entry name" value="Glycos_transf_1"/>
    <property type="match status" value="1"/>
</dbReference>
<evidence type="ECO:0000256" key="1">
    <source>
        <dbReference type="ARBA" id="ARBA00006739"/>
    </source>
</evidence>
<dbReference type="GO" id="GO:0016757">
    <property type="term" value="F:glycosyltransferase activity"/>
    <property type="evidence" value="ECO:0007669"/>
    <property type="project" value="UniProtKB-KW"/>
</dbReference>
<dbReference type="InterPro" id="IPR028098">
    <property type="entry name" value="Glyco_trans_4-like_N"/>
</dbReference>
<organism evidence="7 8">
    <name type="scientific">Candidatus Andersenbacteria bacterium CG10_big_fil_rev_8_21_14_0_10_54_11</name>
    <dbReference type="NCBI Taxonomy" id="1974485"/>
    <lineage>
        <taxon>Bacteria</taxon>
        <taxon>Candidatus Anderseniibacteriota</taxon>
    </lineage>
</organism>
<dbReference type="InterPro" id="IPR001296">
    <property type="entry name" value="Glyco_trans_1"/>
</dbReference>
<dbReference type="Gene3D" id="3.40.50.2000">
    <property type="entry name" value="Glycogen Phosphorylase B"/>
    <property type="match status" value="2"/>
</dbReference>
<dbReference type="SUPFAM" id="SSF53448">
    <property type="entry name" value="Nucleotide-diphospho-sugar transferases"/>
    <property type="match status" value="1"/>
</dbReference>
<evidence type="ECO:0000259" key="4">
    <source>
        <dbReference type="Pfam" id="PF00534"/>
    </source>
</evidence>
<evidence type="ECO:0000313" key="7">
    <source>
        <dbReference type="EMBL" id="PIT98246.1"/>
    </source>
</evidence>
<comment type="similarity">
    <text evidence="1">Belongs to the glycosyltransferase 2 family.</text>
</comment>
<keyword evidence="3" id="KW-0808">Transferase</keyword>
<keyword evidence="2" id="KW-0328">Glycosyltransferase</keyword>
<sequence length="664" mass="74760">MKNTLSFKPKVSILLPVYNGESTFDAALASIAAQTYQNFEVICIDDGSTDTTPALLQRWQQQLPIKILTHSHNWGLTRSLNQAIAAARGELIARIDADDIWLPDKLQRQVDLLDNDPALGIVGCWYKNQTDEGVIAFALPETDQEIKRRIFRQNPLGHSCIVMRTVLVKQHGGYDESVRYGQDHELWLRLLPHTEFYNIPAYLCLRRVGGLSDRRVRAQMLQGIRTRLHYLHRYHAPLREYPFLLEPMLVAAAPAPVRRHWRRRQTMRGIPSGQRGTREMVSITANSKKNSTHRLQIACINDRFLPSIRAEQVARLRMAAGFVASGAAVDFWYHSRPRRPRPLPVGPDMNIHPISAPYLPGTSTLIRTVNRLLFVTSSLRLATKVPQRYDLFYLRCGALHGLLFAARSYWDTTPLVLEIHNLAFGSSPCIDRLYRFIFSRCRQVVCITAATRNNWQANGVPPQKIILLPSAPALDSCSLRPDRARRRLSLPDGPLAVYSGTLHSDRNIAEIIAAAARNRQINIVLVGGRADDEAQWQRHIRQRYGALPNIRFIGYQPAALIPLYLQAADAVLVTYSHSCTTAATMSPMKFAEALAAGKPIVAADLPRIREMAGNNHPITWYEPDNSRSLSSAISAAVRSRTNQHVPATLLTWQRRAHTLIVSSV</sequence>
<evidence type="ECO:0000256" key="3">
    <source>
        <dbReference type="ARBA" id="ARBA00022679"/>
    </source>
</evidence>
<dbReference type="PANTHER" id="PTHR43685">
    <property type="entry name" value="GLYCOSYLTRANSFERASE"/>
    <property type="match status" value="1"/>
</dbReference>
<protein>
    <recommendedName>
        <fullName evidence="9">Glycosyltransferase 2-like domain-containing protein</fullName>
    </recommendedName>
</protein>
<name>A0A2M6WZN4_9BACT</name>
<dbReference type="PANTHER" id="PTHR43685:SF5">
    <property type="entry name" value="GLYCOSYLTRANSFERASE EPSE-RELATED"/>
    <property type="match status" value="1"/>
</dbReference>
<evidence type="ECO:0000313" key="8">
    <source>
        <dbReference type="Proteomes" id="UP000230731"/>
    </source>
</evidence>
<evidence type="ECO:0000259" key="6">
    <source>
        <dbReference type="Pfam" id="PF13579"/>
    </source>
</evidence>
<proteinExistence type="inferred from homology"/>
<dbReference type="AlphaFoldDB" id="A0A2M6WZN4"/>
<gene>
    <name evidence="7" type="ORF">COT71_01740</name>
</gene>
<dbReference type="Pfam" id="PF13579">
    <property type="entry name" value="Glyco_trans_4_4"/>
    <property type="match status" value="1"/>
</dbReference>
<dbReference type="SUPFAM" id="SSF53756">
    <property type="entry name" value="UDP-Glycosyltransferase/glycogen phosphorylase"/>
    <property type="match status" value="1"/>
</dbReference>
<evidence type="ECO:0000259" key="5">
    <source>
        <dbReference type="Pfam" id="PF00535"/>
    </source>
</evidence>
<dbReference type="Gene3D" id="3.90.550.10">
    <property type="entry name" value="Spore Coat Polysaccharide Biosynthesis Protein SpsA, Chain A"/>
    <property type="match status" value="1"/>
</dbReference>
<feature type="domain" description="Glycosyltransferase 2-like" evidence="5">
    <location>
        <begin position="12"/>
        <end position="141"/>
    </location>
</feature>
<dbReference type="InterPro" id="IPR029044">
    <property type="entry name" value="Nucleotide-diphossugar_trans"/>
</dbReference>
<feature type="domain" description="Glycosyl transferase family 1" evidence="4">
    <location>
        <begin position="491"/>
        <end position="640"/>
    </location>
</feature>
<dbReference type="InterPro" id="IPR050834">
    <property type="entry name" value="Glycosyltransf_2"/>
</dbReference>
<evidence type="ECO:0000256" key="2">
    <source>
        <dbReference type="ARBA" id="ARBA00022676"/>
    </source>
</evidence>